<accession>A0A8K0NLG9</accession>
<dbReference type="PANTHER" id="PTHR40370:SF1">
    <property type="entry name" value="DUF3074 DOMAIN-CONTAINING PROTEIN"/>
    <property type="match status" value="1"/>
</dbReference>
<dbReference type="Pfam" id="PF11274">
    <property type="entry name" value="DUF3074"/>
    <property type="match status" value="1"/>
</dbReference>
<dbReference type="AlphaFoldDB" id="A0A8K0NLG9"/>
<comment type="caution">
    <text evidence="3">The sequence shown here is derived from an EMBL/GenBank/DDBJ whole genome shotgun (WGS) entry which is preliminary data.</text>
</comment>
<evidence type="ECO:0000256" key="1">
    <source>
        <dbReference type="SAM" id="MobiDB-lite"/>
    </source>
</evidence>
<dbReference type="InterPro" id="IPR024500">
    <property type="entry name" value="DUF3074"/>
</dbReference>
<evidence type="ECO:0000259" key="2">
    <source>
        <dbReference type="Pfam" id="PF11274"/>
    </source>
</evidence>
<dbReference type="PANTHER" id="PTHR40370">
    <property type="entry name" value="EXPRESSED PROTEIN"/>
    <property type="match status" value="1"/>
</dbReference>
<name>A0A8K0NLG9_9TREE</name>
<proteinExistence type="predicted"/>
<feature type="domain" description="DUF3074" evidence="2">
    <location>
        <begin position="100"/>
        <end position="375"/>
    </location>
</feature>
<dbReference type="OrthoDB" id="6423603at2759"/>
<reference evidence="3" key="1">
    <citation type="submission" date="2020-04" db="EMBL/GenBank/DDBJ databases">
        <title>Analysis of mating type loci in Filobasidium floriforme.</title>
        <authorList>
            <person name="Nowrousian M."/>
        </authorList>
    </citation>
    <scope>NUCLEOTIDE SEQUENCE</scope>
    <source>
        <strain evidence="3">CBS 6242</strain>
    </source>
</reference>
<keyword evidence="4" id="KW-1185">Reference proteome</keyword>
<evidence type="ECO:0000313" key="3">
    <source>
        <dbReference type="EMBL" id="KAG7527256.1"/>
    </source>
</evidence>
<dbReference type="SUPFAM" id="SSF55961">
    <property type="entry name" value="Bet v1-like"/>
    <property type="match status" value="1"/>
</dbReference>
<protein>
    <recommendedName>
        <fullName evidence="2">DUF3074 domain-containing protein</fullName>
    </recommendedName>
</protein>
<gene>
    <name evidence="3" type="ORF">FFLO_07115</name>
</gene>
<organism evidence="3 4">
    <name type="scientific">Filobasidium floriforme</name>
    <dbReference type="NCBI Taxonomy" id="5210"/>
    <lineage>
        <taxon>Eukaryota</taxon>
        <taxon>Fungi</taxon>
        <taxon>Dikarya</taxon>
        <taxon>Basidiomycota</taxon>
        <taxon>Agaricomycotina</taxon>
        <taxon>Tremellomycetes</taxon>
        <taxon>Filobasidiales</taxon>
        <taxon>Filobasidiaceae</taxon>
        <taxon>Filobasidium</taxon>
    </lineage>
</organism>
<feature type="region of interest" description="Disordered" evidence="1">
    <location>
        <begin position="238"/>
        <end position="299"/>
    </location>
</feature>
<feature type="compositionally biased region" description="Low complexity" evidence="1">
    <location>
        <begin position="262"/>
        <end position="299"/>
    </location>
</feature>
<evidence type="ECO:0000313" key="4">
    <source>
        <dbReference type="Proteomes" id="UP000812966"/>
    </source>
</evidence>
<dbReference type="Proteomes" id="UP000812966">
    <property type="component" value="Unassembled WGS sequence"/>
</dbReference>
<sequence>MVGTTTTSTLLSRKALPLASVPVSPTLDLGGGEYDAWVERLVQDALGVVGSMNRWRLSTSHQKDTVQTYTLPCHHSGRDAQPSTPEGSRPALQVHKDELWAGRRSLHFIPRVRRASLTGGVDIGEAEGEEEELERNGGGLFEAFEEGLLRRHTEHEKQYIESLKDVERVGVVREGEAEVWKMVYSMPSPLSPRTFVELVIAKELPPIPGKLPPGFHTNHLPRPCRQFMVISLPIDDRNSSLPSPPYSAETGSPGSSTPPSPGSGIATPDSVVSPTTPGTSRPSTNGRASTSTSTSGGKNKTVRARYVSVEWVREVDLQLAGFEHGEIDGGPRVVRGIEWIMATSSSAGGNVPQAVTNMSLPSKITEDVPAFLAWVAKKSPQLGKIESKKL</sequence>
<dbReference type="EMBL" id="JABELV010000369">
    <property type="protein sequence ID" value="KAG7527256.1"/>
    <property type="molecule type" value="Genomic_DNA"/>
</dbReference>